<dbReference type="PROSITE" id="PS51257">
    <property type="entry name" value="PROKAR_LIPOPROTEIN"/>
    <property type="match status" value="1"/>
</dbReference>
<dbReference type="PANTHER" id="PTHR42852">
    <property type="entry name" value="THIOL:DISULFIDE INTERCHANGE PROTEIN DSBE"/>
    <property type="match status" value="1"/>
</dbReference>
<keyword evidence="2" id="KW-0201">Cytochrome c-type biogenesis</keyword>
<dbReference type="GO" id="GO:0016491">
    <property type="term" value="F:oxidoreductase activity"/>
    <property type="evidence" value="ECO:0007669"/>
    <property type="project" value="InterPro"/>
</dbReference>
<comment type="subcellular location">
    <subcellularLocation>
        <location evidence="1">Cell envelope</location>
    </subcellularLocation>
</comment>
<evidence type="ECO:0000256" key="4">
    <source>
        <dbReference type="ARBA" id="ARBA00023284"/>
    </source>
</evidence>
<evidence type="ECO:0000313" key="7">
    <source>
        <dbReference type="Proteomes" id="UP000552241"/>
    </source>
</evidence>
<keyword evidence="3" id="KW-1015">Disulfide bond</keyword>
<dbReference type="GO" id="GO:0017004">
    <property type="term" value="P:cytochrome complex assembly"/>
    <property type="evidence" value="ECO:0007669"/>
    <property type="project" value="UniProtKB-KW"/>
</dbReference>
<name>A0A838ZRL9_9FLAO</name>
<dbReference type="CDD" id="cd02966">
    <property type="entry name" value="TlpA_like_family"/>
    <property type="match status" value="1"/>
</dbReference>
<dbReference type="PROSITE" id="PS51352">
    <property type="entry name" value="THIOREDOXIN_2"/>
    <property type="match status" value="1"/>
</dbReference>
<organism evidence="6 7">
    <name type="scientific">Moheibacter lacus</name>
    <dbReference type="NCBI Taxonomy" id="2745851"/>
    <lineage>
        <taxon>Bacteria</taxon>
        <taxon>Pseudomonadati</taxon>
        <taxon>Bacteroidota</taxon>
        <taxon>Flavobacteriia</taxon>
        <taxon>Flavobacteriales</taxon>
        <taxon>Weeksellaceae</taxon>
        <taxon>Moheibacter</taxon>
    </lineage>
</organism>
<evidence type="ECO:0000259" key="5">
    <source>
        <dbReference type="PROSITE" id="PS51352"/>
    </source>
</evidence>
<protein>
    <submittedName>
        <fullName evidence="6">TlpA family protein disulfide reductase</fullName>
    </submittedName>
</protein>
<gene>
    <name evidence="6" type="ORF">HU137_04730</name>
</gene>
<dbReference type="Proteomes" id="UP000552241">
    <property type="component" value="Unassembled WGS sequence"/>
</dbReference>
<dbReference type="GO" id="GO:0030313">
    <property type="term" value="C:cell envelope"/>
    <property type="evidence" value="ECO:0007669"/>
    <property type="project" value="UniProtKB-SubCell"/>
</dbReference>
<dbReference type="InterPro" id="IPR013740">
    <property type="entry name" value="Redoxin"/>
</dbReference>
<proteinExistence type="predicted"/>
<keyword evidence="7" id="KW-1185">Reference proteome</keyword>
<sequence>MKKIIVLFTAAILFSCSKKEKEYVRIAGKIENADADSVFITKEGIRKAIPIVNGEFNDTLKLIENSYFEFYSGRERSQIFLNPGDSLFISTDMLEFDEKLKFGGTSEKENNYLAKKQLKAEEIYLDPKGFFGVEAEAFQSKIDQLKSDQKTALNEGELGNEFKTIENKNIDFNAYMLLAQYPLAYKHFMQKEAVLPAGFEAQFKDLDLENEADFLSVPAYRQFVFFQISQKIEEAKSAEETEKIISSIQSPKIKDAVMKDFLIYFVGAGGADAERFNDFIQKNATNEKVKKESAEAFAKVQNLLPGKPSPKFNYPDINGKNVSLDDLKGNLVYVDVWATWCGPCIREIPSLKQLEADYHGKNIAFVSMSIDPQKDKGKWEAMVKEKDLKGIQIFSDKDWKSQFVQDYGIKGIPRFILIDENGNIITADAPRPSDPQIRTLFEENLKS</sequence>
<dbReference type="RefSeq" id="WP_182042639.1">
    <property type="nucleotide sequence ID" value="NZ_JACDZE010000001.1"/>
</dbReference>
<evidence type="ECO:0000256" key="2">
    <source>
        <dbReference type="ARBA" id="ARBA00022748"/>
    </source>
</evidence>
<dbReference type="SUPFAM" id="SSF52833">
    <property type="entry name" value="Thioredoxin-like"/>
    <property type="match status" value="1"/>
</dbReference>
<dbReference type="InterPro" id="IPR036249">
    <property type="entry name" value="Thioredoxin-like_sf"/>
</dbReference>
<dbReference type="InterPro" id="IPR013766">
    <property type="entry name" value="Thioredoxin_domain"/>
</dbReference>
<dbReference type="PANTHER" id="PTHR42852:SF6">
    <property type="entry name" value="THIOL:DISULFIDE INTERCHANGE PROTEIN DSBE"/>
    <property type="match status" value="1"/>
</dbReference>
<dbReference type="EMBL" id="JACDZE010000001">
    <property type="protein sequence ID" value="MBA5629073.1"/>
    <property type="molecule type" value="Genomic_DNA"/>
</dbReference>
<comment type="caution">
    <text evidence="6">The sequence shown here is derived from an EMBL/GenBank/DDBJ whole genome shotgun (WGS) entry which is preliminary data.</text>
</comment>
<evidence type="ECO:0000313" key="6">
    <source>
        <dbReference type="EMBL" id="MBA5629073.1"/>
    </source>
</evidence>
<dbReference type="Gene3D" id="3.40.30.10">
    <property type="entry name" value="Glutaredoxin"/>
    <property type="match status" value="1"/>
</dbReference>
<evidence type="ECO:0000256" key="1">
    <source>
        <dbReference type="ARBA" id="ARBA00004196"/>
    </source>
</evidence>
<dbReference type="InterPro" id="IPR050553">
    <property type="entry name" value="Thioredoxin_ResA/DsbE_sf"/>
</dbReference>
<dbReference type="AlphaFoldDB" id="A0A838ZRL9"/>
<reference evidence="6 7" key="1">
    <citation type="submission" date="2020-07" db="EMBL/GenBank/DDBJ databases">
        <title>Moheibacter lacus sp. nov., a member of the family Flavobacteriaceae isolated from freshwater lake sediment.</title>
        <authorList>
            <person name="Liu Y."/>
        </authorList>
    </citation>
    <scope>NUCLEOTIDE SEQUENCE [LARGE SCALE GENOMIC DNA]</scope>
    <source>
        <strain evidence="6 7">BDHS18</strain>
    </source>
</reference>
<accession>A0A838ZRL9</accession>
<feature type="domain" description="Thioredoxin" evidence="5">
    <location>
        <begin position="303"/>
        <end position="446"/>
    </location>
</feature>
<keyword evidence="4" id="KW-0676">Redox-active center</keyword>
<dbReference type="Pfam" id="PF08534">
    <property type="entry name" value="Redoxin"/>
    <property type="match status" value="1"/>
</dbReference>
<evidence type="ECO:0000256" key="3">
    <source>
        <dbReference type="ARBA" id="ARBA00023157"/>
    </source>
</evidence>